<evidence type="ECO:0000256" key="1">
    <source>
        <dbReference type="SAM" id="Phobius"/>
    </source>
</evidence>
<reference evidence="3" key="1">
    <citation type="journal article" date="2019" name="Int. J. Syst. Evol. Microbiol.">
        <title>The Global Catalogue of Microorganisms (GCM) 10K type strain sequencing project: providing services to taxonomists for standard genome sequencing and annotation.</title>
        <authorList>
            <consortium name="The Broad Institute Genomics Platform"/>
            <consortium name="The Broad Institute Genome Sequencing Center for Infectious Disease"/>
            <person name="Wu L."/>
            <person name="Ma J."/>
        </authorList>
    </citation>
    <scope>NUCLEOTIDE SEQUENCE [LARGE SCALE GENOMIC DNA]</scope>
    <source>
        <strain evidence="3">JCM 16548</strain>
    </source>
</reference>
<keyword evidence="3" id="KW-1185">Reference proteome</keyword>
<dbReference type="EMBL" id="BAAAYX010000020">
    <property type="protein sequence ID" value="GAA3715675.1"/>
    <property type="molecule type" value="Genomic_DNA"/>
</dbReference>
<protein>
    <recommendedName>
        <fullName evidence="4">DUF2567 domain-containing protein</fullName>
    </recommendedName>
</protein>
<accession>A0ABP7EDD6</accession>
<proteinExistence type="predicted"/>
<dbReference type="Proteomes" id="UP001500051">
    <property type="component" value="Unassembled WGS sequence"/>
</dbReference>
<evidence type="ECO:0000313" key="2">
    <source>
        <dbReference type="EMBL" id="GAA3715675.1"/>
    </source>
</evidence>
<feature type="transmembrane region" description="Helical" evidence="1">
    <location>
        <begin position="63"/>
        <end position="86"/>
    </location>
</feature>
<dbReference type="RefSeq" id="WP_344814134.1">
    <property type="nucleotide sequence ID" value="NZ_BAAAYX010000020.1"/>
</dbReference>
<keyword evidence="1" id="KW-1133">Transmembrane helix</keyword>
<evidence type="ECO:0000313" key="3">
    <source>
        <dbReference type="Proteomes" id="UP001500051"/>
    </source>
</evidence>
<sequence length="188" mass="19809">MPDASTEDARTTQFTVRVVGYLALATGLGAVAGVLWWLWVTLPAYQLDSQGRASVSERDLTQFFAGDAWFCLLGLVIGVGLGVFGYRLLRDLGWPLVLVVVIAAAAAGLICWGVGYRLGPGEFTPRLAHADPGGSVPIALTLRAKAALLFWPLCAVTPVLLASSLGKDSEDPMPLLPRRGSSSGTSLV</sequence>
<feature type="transmembrane region" description="Helical" evidence="1">
    <location>
        <begin position="92"/>
        <end position="116"/>
    </location>
</feature>
<organism evidence="2 3">
    <name type="scientific">Microlunatus aurantiacus</name>
    <dbReference type="NCBI Taxonomy" id="446786"/>
    <lineage>
        <taxon>Bacteria</taxon>
        <taxon>Bacillati</taxon>
        <taxon>Actinomycetota</taxon>
        <taxon>Actinomycetes</taxon>
        <taxon>Propionibacteriales</taxon>
        <taxon>Propionibacteriaceae</taxon>
        <taxon>Microlunatus</taxon>
    </lineage>
</organism>
<keyword evidence="1" id="KW-0472">Membrane</keyword>
<evidence type="ECO:0008006" key="4">
    <source>
        <dbReference type="Google" id="ProtNLM"/>
    </source>
</evidence>
<comment type="caution">
    <text evidence="2">The sequence shown here is derived from an EMBL/GenBank/DDBJ whole genome shotgun (WGS) entry which is preliminary data.</text>
</comment>
<name>A0ABP7EDD6_9ACTN</name>
<gene>
    <name evidence="2" type="ORF">GCM10022204_39050</name>
</gene>
<feature type="transmembrane region" description="Helical" evidence="1">
    <location>
        <begin position="20"/>
        <end position="42"/>
    </location>
</feature>
<keyword evidence="1" id="KW-0812">Transmembrane</keyword>